<dbReference type="InterPro" id="IPR002772">
    <property type="entry name" value="Glyco_hydro_3_C"/>
</dbReference>
<dbReference type="EC" id="3.2.1.21" evidence="3 6"/>
<protein>
    <recommendedName>
        <fullName evidence="3 6">beta-glucosidase</fullName>
        <ecNumber evidence="3 6">3.2.1.21</ecNumber>
    </recommendedName>
</protein>
<dbReference type="SMART" id="SM00762">
    <property type="entry name" value="Cog4"/>
    <property type="match status" value="1"/>
</dbReference>
<dbReference type="InterPro" id="IPR048680">
    <property type="entry name" value="COG4_N"/>
</dbReference>
<dbReference type="InterPro" id="IPR037524">
    <property type="entry name" value="PA14/GLEYA"/>
</dbReference>
<evidence type="ECO:0000256" key="2">
    <source>
        <dbReference type="ARBA" id="ARBA00005336"/>
    </source>
</evidence>
<dbReference type="Gene3D" id="1.20.58.1970">
    <property type="match status" value="1"/>
</dbReference>
<dbReference type="Pfam" id="PF20662">
    <property type="entry name" value="COG4_C"/>
    <property type="match status" value="1"/>
</dbReference>
<dbReference type="Gene3D" id="2.60.40.10">
    <property type="entry name" value="Immunoglobulins"/>
    <property type="match status" value="1"/>
</dbReference>
<feature type="region of interest" description="Disordered" evidence="7">
    <location>
        <begin position="1234"/>
        <end position="1260"/>
    </location>
</feature>
<evidence type="ECO:0000256" key="4">
    <source>
        <dbReference type="ARBA" id="ARBA00022801"/>
    </source>
</evidence>
<organism evidence="9 10">
    <name type="scientific">Hypsizygus marmoreus</name>
    <name type="common">White beech mushroom</name>
    <name type="synonym">Agaricus marmoreus</name>
    <dbReference type="NCBI Taxonomy" id="39966"/>
    <lineage>
        <taxon>Eukaryota</taxon>
        <taxon>Fungi</taxon>
        <taxon>Dikarya</taxon>
        <taxon>Basidiomycota</taxon>
        <taxon>Agaricomycotina</taxon>
        <taxon>Agaricomycetes</taxon>
        <taxon>Agaricomycetidae</taxon>
        <taxon>Agaricales</taxon>
        <taxon>Tricholomatineae</taxon>
        <taxon>Lyophyllaceae</taxon>
        <taxon>Hypsizygus</taxon>
    </lineage>
</organism>
<dbReference type="InterPro" id="IPR013783">
    <property type="entry name" value="Ig-like_fold"/>
</dbReference>
<comment type="caution">
    <text evidence="9">The sequence shown here is derived from an EMBL/GenBank/DDBJ whole genome shotgun (WGS) entry which is preliminary data.</text>
</comment>
<dbReference type="PANTHER" id="PTHR42715:SF27">
    <property type="entry name" value="BETA-GLUCOSIDASE-RELATED"/>
    <property type="match status" value="1"/>
</dbReference>
<dbReference type="Pfam" id="PF00933">
    <property type="entry name" value="Glyco_hydro_3"/>
    <property type="match status" value="1"/>
</dbReference>
<dbReference type="SUPFAM" id="SSF51445">
    <property type="entry name" value="(Trans)glycosidases"/>
    <property type="match status" value="1"/>
</dbReference>
<evidence type="ECO:0000259" key="8">
    <source>
        <dbReference type="PROSITE" id="PS51820"/>
    </source>
</evidence>
<dbReference type="PANTHER" id="PTHR42715">
    <property type="entry name" value="BETA-GLUCOSIDASE"/>
    <property type="match status" value="1"/>
</dbReference>
<dbReference type="Gene3D" id="3.20.20.300">
    <property type="entry name" value="Glycoside hydrolase, family 3, N-terminal domain"/>
    <property type="match status" value="1"/>
</dbReference>
<dbReference type="SMART" id="SM01217">
    <property type="entry name" value="Fn3_like"/>
    <property type="match status" value="1"/>
</dbReference>
<dbReference type="GO" id="GO:0008422">
    <property type="term" value="F:beta-glucosidase activity"/>
    <property type="evidence" value="ECO:0007669"/>
    <property type="project" value="UniProtKB-EC"/>
</dbReference>
<dbReference type="UniPathway" id="UPA00696"/>
<dbReference type="OrthoDB" id="47059at2759"/>
<dbReference type="InterPro" id="IPR048684">
    <property type="entry name" value="COG4_C"/>
</dbReference>
<dbReference type="EMBL" id="LUEZ02000045">
    <property type="protein sequence ID" value="RDB24192.1"/>
    <property type="molecule type" value="Genomic_DNA"/>
</dbReference>
<dbReference type="InterPro" id="IPR013167">
    <property type="entry name" value="COG4_M"/>
</dbReference>
<keyword evidence="6" id="KW-0624">Polysaccharide degradation</keyword>
<evidence type="ECO:0000313" key="10">
    <source>
        <dbReference type="Proteomes" id="UP000076154"/>
    </source>
</evidence>
<dbReference type="InterPro" id="IPR036881">
    <property type="entry name" value="Glyco_hydro_3_C_sf"/>
</dbReference>
<evidence type="ECO:0000256" key="7">
    <source>
        <dbReference type="SAM" id="MobiDB-lite"/>
    </source>
</evidence>
<name>A0A369JS84_HYPMA</name>
<keyword evidence="6" id="KW-0119">Carbohydrate metabolism</keyword>
<keyword evidence="5 6" id="KW-0326">Glycosidase</keyword>
<comment type="pathway">
    <text evidence="6">Glycan metabolism; cellulose degradation.</text>
</comment>
<dbReference type="Pfam" id="PF14310">
    <property type="entry name" value="Fn3-like"/>
    <property type="match status" value="1"/>
</dbReference>
<dbReference type="GO" id="GO:0030245">
    <property type="term" value="P:cellulose catabolic process"/>
    <property type="evidence" value="ECO:0007669"/>
    <property type="project" value="UniProtKB-UniPathway"/>
</dbReference>
<dbReference type="STRING" id="39966.A0A369JS84"/>
<dbReference type="PROSITE" id="PS00775">
    <property type="entry name" value="GLYCOSYL_HYDROL_F3"/>
    <property type="match status" value="1"/>
</dbReference>
<dbReference type="InterPro" id="IPR050288">
    <property type="entry name" value="Cellulose_deg_GH3"/>
</dbReference>
<evidence type="ECO:0000256" key="3">
    <source>
        <dbReference type="ARBA" id="ARBA00012744"/>
    </source>
</evidence>
<evidence type="ECO:0000256" key="6">
    <source>
        <dbReference type="RuleBase" id="RU361161"/>
    </source>
</evidence>
<dbReference type="InterPro" id="IPR026891">
    <property type="entry name" value="Fn3-like"/>
</dbReference>
<dbReference type="Pfam" id="PF01915">
    <property type="entry name" value="Glyco_hydro_3_C"/>
    <property type="match status" value="1"/>
</dbReference>
<dbReference type="PROSITE" id="PS51820">
    <property type="entry name" value="PA14"/>
    <property type="match status" value="1"/>
</dbReference>
<gene>
    <name evidence="9" type="primary">bglK</name>
    <name evidence="9" type="ORF">Hypma_008867</name>
</gene>
<keyword evidence="10" id="KW-1185">Reference proteome</keyword>
<sequence>MSRPFLDASIPDLVAKLKVEEKISLLGAPNWWNTTSIDRLGIPAIRMSDGPNGVRGSSHFVSTPAQCLPCATSLASTFDPDLIYEVGVFLAKEAKIKSSVVLLAPTCNIQRTPLGGRAFESFSEDPHLSGTLAAAYVNGLQSEGVSATIKHFVANDQEHERTAADSVMSARALREVYLYPFMLAQKHARPGAYMTSYGRIEGVHCSENKKLLTNILRNEWKFDGIVISDWFGTYGVDQPINAGLDLEMPGPPRWRTPLLVLHCLSAQKLLTRTLDERATNLLTFIQKQARRNPDVVYGDGAERTRDSPEARQFCRNLAADGIVLLKNKDSLLPLSPHRIKRLAVIGPNAKERVISGGGSAALKASYVVTPLDGLLQGAPEGLTIDYEVGCYAHKYLPTLENSLVTPTGGNGWLCTFYCHDEEGNIANPVQSFVLRDTRVKLNDFLPKGLTPTWTIRLEGKLTIDKTAPFELGLTVAGRAKLWVNGQLTIDNWTKQTPGDFFYGQGTIEEKATINITAGVPMDVLVEYTNTAPPDGDDEKGEGRLSQPALMRGVRLGGCEKIDPEEAIEAAVSVARKADAVLFVAGLSPEWESEGFDRPTLQLPGRQDEVISRLTAINPNVIVCVQAGSAVSMPWVDSVGSLIQAWYSGNEAGNAIADVVYGKVNPGGRLPLTLPVRVEDIPAHLNHLSENGKIRYREDIFVGYKHYQARKVKPLFPFGFGLSYTTFSLSDVSVKNAPSDEGLFALEVSVTVKNTGSVAGSEVVQLYVSYPEIGLTTPKLQLKGFGKAKNLAPGATQTVVIKLDKYAVAFWDSEENSWNATAGKYVLHAGVNCDDLPLQAVFELQQGFSWSDVKGMSPVSNSTDPDAQASPNQSLTRRDPRTLSNLPEILSCLSALQSEEAEQSNALTDLLNAREPILASLNRLNDLIPHVDELRHEALLLSEKVTNTAKTAERVGGRVRSLDEEMGRVREAGDRVGQVMELKSSLADLQSSIDNQDWESATRHCARAMSLPQEVITGHFAETAVPTSESHLPPAQTLQAAREHLLAIFRRNFEQASRSRDSTATSRFFKLFPAIGWEKEGLEAYASFVVDLVRVRAPASAKTSSPLYYITALTALFESIAMIVDQHQPVIEKYYGRGKMRSVVERLLQECDRVVKGILDGWEEERSMKRKLADITNNPPIPMFSPINRRPPSSTSPEEAAVDPREIDRVLSELAGMVGRWSLFRKFLAESLSDDSADSESTDSSETPSPVPNPQDTGYIDSTESRRLFDWLVGTYYIPLEVWYTRTTIDKAHRLSSTDPSQTPAVTTTPDDVFYILKIVISRLLSTGSSSGVQRTFEQLRDVMERDYIGIIKKKLDDVYRVTGTSGPTARGERVDKENRTAFIILLNDLDISSSHLERLMRDLSGSQTIKQHFILEQQSMVKAQVSAFSSFAAKIRSTLRLGIEQMFNQLMRPKLRTLIPDLYKDVSYVLDDDSYSAAEYQDVVRKRFIKAWESLVDGYKETFTDSNYRLFFGLTLDVVLRPWEKFLMTLKFTELGAIRFDRDLRSITAYLASQTAFGDAREKFVRLQQISTLLNLDTEEDVDEFYNSSGITWKLSSTEARGIAALKL</sequence>
<accession>A0A369JS84</accession>
<dbReference type="PRINTS" id="PR00133">
    <property type="entry name" value="GLHYDRLASE3"/>
</dbReference>
<feature type="region of interest" description="Disordered" evidence="7">
    <location>
        <begin position="854"/>
        <end position="880"/>
    </location>
</feature>
<evidence type="ECO:0000256" key="1">
    <source>
        <dbReference type="ARBA" id="ARBA00000448"/>
    </source>
</evidence>
<keyword evidence="4 6" id="KW-0378">Hydrolase</keyword>
<dbReference type="InterPro" id="IPR036962">
    <property type="entry name" value="Glyco_hydro_3_N_sf"/>
</dbReference>
<comment type="similarity">
    <text evidence="2 6">Belongs to the glycosyl hydrolase 3 family.</text>
</comment>
<proteinExistence type="inferred from homology"/>
<feature type="compositionally biased region" description="Polar residues" evidence="7">
    <location>
        <begin position="857"/>
        <end position="874"/>
    </location>
</feature>
<dbReference type="InterPro" id="IPR011658">
    <property type="entry name" value="PA14_dom"/>
</dbReference>
<dbReference type="InParanoid" id="A0A369JS84"/>
<dbReference type="Pfam" id="PF08318">
    <property type="entry name" value="COG4_m"/>
    <property type="match status" value="1"/>
</dbReference>
<reference evidence="9" key="1">
    <citation type="submission" date="2018-04" db="EMBL/GenBank/DDBJ databases">
        <title>Whole genome sequencing of Hypsizygus marmoreus.</title>
        <authorList>
            <person name="Choi I.-G."/>
            <person name="Min B."/>
            <person name="Kim J.-G."/>
            <person name="Kim S."/>
            <person name="Oh Y.-L."/>
            <person name="Kong W.-S."/>
            <person name="Park H."/>
            <person name="Jeong J."/>
            <person name="Song E.-S."/>
        </authorList>
    </citation>
    <scope>NUCLEOTIDE SEQUENCE [LARGE SCALE GENOMIC DNA]</scope>
    <source>
        <strain evidence="9">51987-8</strain>
    </source>
</reference>
<evidence type="ECO:0000256" key="5">
    <source>
        <dbReference type="ARBA" id="ARBA00023295"/>
    </source>
</evidence>
<comment type="catalytic activity">
    <reaction evidence="1 6">
        <text>Hydrolysis of terminal, non-reducing beta-D-glucosyl residues with release of beta-D-glucose.</text>
        <dbReference type="EC" id="3.2.1.21"/>
    </reaction>
</comment>
<feature type="domain" description="PA14" evidence="8">
    <location>
        <begin position="407"/>
        <end position="571"/>
    </location>
</feature>
<feature type="region of interest" description="Disordered" evidence="7">
    <location>
        <begin position="1169"/>
        <end position="1203"/>
    </location>
</feature>
<dbReference type="FunCoup" id="A0A369JS84">
    <property type="interactions" value="41"/>
</dbReference>
<dbReference type="InterPro" id="IPR001764">
    <property type="entry name" value="Glyco_hydro_3_N"/>
</dbReference>
<dbReference type="InterPro" id="IPR019800">
    <property type="entry name" value="Glyco_hydro_3_AS"/>
</dbReference>
<dbReference type="Gene3D" id="1.10.287.1060">
    <property type="entry name" value="ESAT-6-like"/>
    <property type="match status" value="1"/>
</dbReference>
<dbReference type="InterPro" id="IPR017853">
    <property type="entry name" value="GH"/>
</dbReference>
<dbReference type="Pfam" id="PF07691">
    <property type="entry name" value="PA14"/>
    <property type="match status" value="1"/>
</dbReference>
<dbReference type="Gene3D" id="3.40.50.1700">
    <property type="entry name" value="Glycoside hydrolase family 3 C-terminal domain"/>
    <property type="match status" value="1"/>
</dbReference>
<evidence type="ECO:0000313" key="9">
    <source>
        <dbReference type="EMBL" id="RDB24192.1"/>
    </source>
</evidence>
<dbReference type="SUPFAM" id="SSF52279">
    <property type="entry name" value="Beta-D-glucan exohydrolase, C-terminal domain"/>
    <property type="match status" value="1"/>
</dbReference>
<dbReference type="Pfam" id="PF20663">
    <property type="entry name" value="COG4_N"/>
    <property type="match status" value="1"/>
</dbReference>
<dbReference type="Proteomes" id="UP000076154">
    <property type="component" value="Unassembled WGS sequence"/>
</dbReference>
<dbReference type="Gene3D" id="2.60.120.260">
    <property type="entry name" value="Galactose-binding domain-like"/>
    <property type="match status" value="1"/>
</dbReference>